<dbReference type="CDD" id="cd04476">
    <property type="entry name" value="RPA1_DBD_C"/>
    <property type="match status" value="1"/>
</dbReference>
<evidence type="ECO:0000256" key="9">
    <source>
        <dbReference type="SAM" id="MobiDB-lite"/>
    </source>
</evidence>
<keyword evidence="7" id="KW-0238">DNA-binding</keyword>
<dbReference type="EMBL" id="JASFZW010000004">
    <property type="protein sequence ID" value="KAK2078687.1"/>
    <property type="molecule type" value="Genomic_DNA"/>
</dbReference>
<dbReference type="PANTHER" id="PTHR47165:SF4">
    <property type="entry name" value="OS03G0429900 PROTEIN"/>
    <property type="match status" value="1"/>
</dbReference>
<evidence type="ECO:0000256" key="1">
    <source>
        <dbReference type="ARBA" id="ARBA00004123"/>
    </source>
</evidence>
<dbReference type="FunFam" id="2.40.50.140:FF:000090">
    <property type="entry name" value="Replication protein A subunit"/>
    <property type="match status" value="1"/>
</dbReference>
<dbReference type="CDD" id="cd04474">
    <property type="entry name" value="RPA1_DBD_A"/>
    <property type="match status" value="1"/>
</dbReference>
<dbReference type="GO" id="GO:0006260">
    <property type="term" value="P:DNA replication"/>
    <property type="evidence" value="ECO:0007669"/>
    <property type="project" value="UniProtKB-KW"/>
</dbReference>
<dbReference type="Pfam" id="PF08646">
    <property type="entry name" value="Rep_fac-A_C"/>
    <property type="match status" value="1"/>
</dbReference>
<evidence type="ECO:0000256" key="8">
    <source>
        <dbReference type="ARBA" id="ARBA00023242"/>
    </source>
</evidence>
<evidence type="ECO:0008006" key="16">
    <source>
        <dbReference type="Google" id="ProtNLM"/>
    </source>
</evidence>
<evidence type="ECO:0000256" key="2">
    <source>
        <dbReference type="ARBA" id="ARBA00005690"/>
    </source>
</evidence>
<protein>
    <recommendedName>
        <fullName evidence="16">Replication protein A subunit</fullName>
    </recommendedName>
</protein>
<evidence type="ECO:0000259" key="10">
    <source>
        <dbReference type="Pfam" id="PF01336"/>
    </source>
</evidence>
<name>A0AAD9IMH3_PROWI</name>
<keyword evidence="8" id="KW-0539">Nucleus</keyword>
<dbReference type="Gene3D" id="2.20.25.10">
    <property type="match status" value="1"/>
</dbReference>
<dbReference type="GO" id="GO:0008270">
    <property type="term" value="F:zinc ion binding"/>
    <property type="evidence" value="ECO:0007669"/>
    <property type="project" value="UniProtKB-KW"/>
</dbReference>
<keyword evidence="6" id="KW-0862">Zinc</keyword>
<keyword evidence="4" id="KW-0479">Metal-binding</keyword>
<dbReference type="Proteomes" id="UP001255856">
    <property type="component" value="Unassembled WGS sequence"/>
</dbReference>
<feature type="domain" description="OB" evidence="10">
    <location>
        <begin position="334"/>
        <end position="419"/>
    </location>
</feature>
<comment type="similarity">
    <text evidence="2">Belongs to the replication factor A protein 1 family.</text>
</comment>
<comment type="caution">
    <text evidence="14">The sequence shown here is derived from an EMBL/GenBank/DDBJ whole genome shotgun (WGS) entry which is preliminary data.</text>
</comment>
<evidence type="ECO:0000259" key="11">
    <source>
        <dbReference type="Pfam" id="PF04057"/>
    </source>
</evidence>
<dbReference type="InterPro" id="IPR031657">
    <property type="entry name" value="REPA_OB_2"/>
</dbReference>
<dbReference type="AlphaFoldDB" id="A0AAD9IMH3"/>
<evidence type="ECO:0000256" key="4">
    <source>
        <dbReference type="ARBA" id="ARBA00022723"/>
    </source>
</evidence>
<evidence type="ECO:0000256" key="7">
    <source>
        <dbReference type="ARBA" id="ARBA00023125"/>
    </source>
</evidence>
<reference evidence="14" key="1">
    <citation type="submission" date="2021-01" db="EMBL/GenBank/DDBJ databases">
        <authorList>
            <person name="Eckstrom K.M.E."/>
        </authorList>
    </citation>
    <scope>NUCLEOTIDE SEQUENCE</scope>
    <source>
        <strain evidence="14">UVCC 0001</strain>
    </source>
</reference>
<feature type="domain" description="Replication factor-A protein 1 N-terminal" evidence="11">
    <location>
        <begin position="3"/>
        <end position="97"/>
    </location>
</feature>
<accession>A0AAD9IMH3</accession>
<feature type="region of interest" description="Disordered" evidence="9">
    <location>
        <begin position="217"/>
        <end position="248"/>
    </location>
</feature>
<dbReference type="CDD" id="cd04477">
    <property type="entry name" value="RPA1N"/>
    <property type="match status" value="1"/>
</dbReference>
<feature type="domain" description="Replication factor A C-terminal" evidence="12">
    <location>
        <begin position="570"/>
        <end position="719"/>
    </location>
</feature>
<dbReference type="InterPro" id="IPR047192">
    <property type="entry name" value="Euk_RPA1_DBD_C"/>
</dbReference>
<dbReference type="GO" id="GO:0003677">
    <property type="term" value="F:DNA binding"/>
    <property type="evidence" value="ECO:0007669"/>
    <property type="project" value="UniProtKB-KW"/>
</dbReference>
<dbReference type="SUPFAM" id="SSF50249">
    <property type="entry name" value="Nucleic acid-binding proteins"/>
    <property type="match status" value="4"/>
</dbReference>
<organism evidence="14 15">
    <name type="scientific">Prototheca wickerhamii</name>
    <dbReference type="NCBI Taxonomy" id="3111"/>
    <lineage>
        <taxon>Eukaryota</taxon>
        <taxon>Viridiplantae</taxon>
        <taxon>Chlorophyta</taxon>
        <taxon>core chlorophytes</taxon>
        <taxon>Trebouxiophyceae</taxon>
        <taxon>Chlorellales</taxon>
        <taxon>Chlorellaceae</taxon>
        <taxon>Prototheca</taxon>
    </lineage>
</organism>
<dbReference type="CDD" id="cd04475">
    <property type="entry name" value="RPA1_DBD_B"/>
    <property type="match status" value="1"/>
</dbReference>
<feature type="region of interest" description="Disordered" evidence="9">
    <location>
        <begin position="287"/>
        <end position="313"/>
    </location>
</feature>
<dbReference type="InterPro" id="IPR013955">
    <property type="entry name" value="Rep_factor-A_C"/>
</dbReference>
<dbReference type="PANTHER" id="PTHR47165">
    <property type="entry name" value="OS03G0429900 PROTEIN"/>
    <property type="match status" value="1"/>
</dbReference>
<evidence type="ECO:0000259" key="13">
    <source>
        <dbReference type="Pfam" id="PF16900"/>
    </source>
</evidence>
<evidence type="ECO:0000256" key="3">
    <source>
        <dbReference type="ARBA" id="ARBA00022705"/>
    </source>
</evidence>
<dbReference type="FunFam" id="2.40.50.140:FF:000041">
    <property type="entry name" value="Replication protein A subunit"/>
    <property type="match status" value="1"/>
</dbReference>
<dbReference type="GO" id="GO:0005634">
    <property type="term" value="C:nucleus"/>
    <property type="evidence" value="ECO:0007669"/>
    <property type="project" value="UniProtKB-SubCell"/>
</dbReference>
<dbReference type="Pfam" id="PF04057">
    <property type="entry name" value="Rep-A_N"/>
    <property type="match status" value="1"/>
</dbReference>
<evidence type="ECO:0000313" key="15">
    <source>
        <dbReference type="Proteomes" id="UP001255856"/>
    </source>
</evidence>
<dbReference type="InterPro" id="IPR012340">
    <property type="entry name" value="NA-bd_OB-fold"/>
</dbReference>
<proteinExistence type="inferred from homology"/>
<dbReference type="Pfam" id="PF16900">
    <property type="entry name" value="REPA_OB_2"/>
    <property type="match status" value="1"/>
</dbReference>
<evidence type="ECO:0000313" key="14">
    <source>
        <dbReference type="EMBL" id="KAK2078687.1"/>
    </source>
</evidence>
<keyword evidence="15" id="KW-1185">Reference proteome</keyword>
<dbReference type="InterPro" id="IPR007199">
    <property type="entry name" value="Rep_factor-A_N"/>
</dbReference>
<gene>
    <name evidence="14" type="ORF">QBZ16_003527</name>
</gene>
<dbReference type="FunFam" id="2.40.50.140:FF:000117">
    <property type="entry name" value="Replication protein A subunit"/>
    <property type="match status" value="1"/>
</dbReference>
<keyword evidence="5" id="KW-0863">Zinc-finger</keyword>
<feature type="compositionally biased region" description="Low complexity" evidence="9">
    <location>
        <begin position="217"/>
        <end position="244"/>
    </location>
</feature>
<dbReference type="GO" id="GO:0007140">
    <property type="term" value="P:male meiotic nuclear division"/>
    <property type="evidence" value="ECO:0007669"/>
    <property type="project" value="UniProtKB-ARBA"/>
</dbReference>
<evidence type="ECO:0000256" key="5">
    <source>
        <dbReference type="ARBA" id="ARBA00022771"/>
    </source>
</evidence>
<evidence type="ECO:0000259" key="12">
    <source>
        <dbReference type="Pfam" id="PF08646"/>
    </source>
</evidence>
<sequence>MQLTPGAIAGILSDGPPQVYTVQCTGIKKVMNPNGQPRYRLMLSDGVHQYVCMLASQLSELVATQLKENCILQILEYICQFVQTKKVVIVLNCQVVAEDSPRIGNPVMFADPNVIGASSAGAAGPAAQVGAPAGGYGGAAPPAGAGGAYGMAAPVPPAYGAAPPQQAYGGQAAPAGAYGAPPGAYGAPPATNAAYGAPPAQTGSYGAQTGAYAAQAPPQAAPYGAPQQRAPGYGAQAEAHAAPFGAPPPKAYGAPSAGPYGAVQPKMEAGGYNGSVQAAPGSIPAAYPSAGRPYGGGQAPAQPPQYRGSGPVVRDEGPVSIMPINSLNSYQNRWTIKARVTQKSDIRRYTNARGEGKFFSFDLLDAQGGEIRVVGWNDQVDRWFGKVEVGKVYMLSKASLRNKRGNFNQTRHQFEIHLENGTKIDEVADEPDIPQLHFNFCQIAQMEDVPAGQMVDVIGLVESVADWASITKRDGGETQKRSVVIRDETNRSVEVTLWGGYALDPGDRLQAAASAGGHPVLAVKNARVGDFNGKTLSTVSSSTVLVDPADVPEAARLRAWGLGLGGSPAWVSVVATISFLRNENMYYPACPLPFNGKTCNKKLQDHAGDGSWYCERCAQSAAPDWRYIVSAQVADHTGEAWVTAFNEAAPDILGLPAGELRALCEAGDPRFAFYVQQACFKTYLMRLKLAEDTYNDETRLRISLVSAAPLDFAGESAQLVGLIDKLRRGERVFEKGAATTATTGARGAVGYGQANHAAGAPGGAYGGNASYGGHNGANYGGNAPYGGGGALYAGGAPYGGAGAGGGYGAAASPAGYGGAPPAAASYGRW</sequence>
<evidence type="ECO:0000256" key="6">
    <source>
        <dbReference type="ARBA" id="ARBA00022833"/>
    </source>
</evidence>
<comment type="subcellular location">
    <subcellularLocation>
        <location evidence="1">Nucleus</location>
    </subcellularLocation>
</comment>
<dbReference type="InterPro" id="IPR004365">
    <property type="entry name" value="NA-bd_OB_tRNA"/>
</dbReference>
<dbReference type="Gene3D" id="2.40.50.140">
    <property type="entry name" value="Nucleic acid-binding proteins"/>
    <property type="match status" value="4"/>
</dbReference>
<dbReference type="Pfam" id="PF01336">
    <property type="entry name" value="tRNA_anti-codon"/>
    <property type="match status" value="1"/>
</dbReference>
<keyword evidence="3" id="KW-0235">DNA replication</keyword>
<feature type="domain" description="Replication protein A OB" evidence="13">
    <location>
        <begin position="443"/>
        <end position="547"/>
    </location>
</feature>